<dbReference type="Proteomes" id="UP000035680">
    <property type="component" value="Unassembled WGS sequence"/>
</dbReference>
<protein>
    <submittedName>
        <fullName evidence="2">Transposase</fullName>
    </submittedName>
</protein>
<proteinExistence type="predicted"/>
<reference evidence="1" key="1">
    <citation type="submission" date="2014-07" db="EMBL/GenBank/DDBJ databases">
        <authorList>
            <person name="Martin A.A"/>
            <person name="De Silva N."/>
        </authorList>
    </citation>
    <scope>NUCLEOTIDE SEQUENCE</scope>
</reference>
<evidence type="ECO:0000313" key="2">
    <source>
        <dbReference type="WBParaSite" id="SVE_0081400.1"/>
    </source>
</evidence>
<evidence type="ECO:0000313" key="1">
    <source>
        <dbReference type="Proteomes" id="UP000035680"/>
    </source>
</evidence>
<reference evidence="2" key="2">
    <citation type="submission" date="2015-08" db="UniProtKB">
        <authorList>
            <consortium name="WormBaseParasite"/>
        </authorList>
    </citation>
    <scope>IDENTIFICATION</scope>
</reference>
<sequence length="74" mass="8627">MLDNHAYSEEIGLVCIDVKPYAFDGIENMNYEEVGNTRKLRSLYYQNKVSIDTDIINEYIKRSDRLVSSTNVFN</sequence>
<organism evidence="1 2">
    <name type="scientific">Strongyloides venezuelensis</name>
    <name type="common">Threadworm</name>
    <dbReference type="NCBI Taxonomy" id="75913"/>
    <lineage>
        <taxon>Eukaryota</taxon>
        <taxon>Metazoa</taxon>
        <taxon>Ecdysozoa</taxon>
        <taxon>Nematoda</taxon>
        <taxon>Chromadorea</taxon>
        <taxon>Rhabditida</taxon>
        <taxon>Tylenchina</taxon>
        <taxon>Panagrolaimomorpha</taxon>
        <taxon>Strongyloidoidea</taxon>
        <taxon>Strongyloididae</taxon>
        <taxon>Strongyloides</taxon>
    </lineage>
</organism>
<name>A0A0K0EWB4_STRVS</name>
<accession>A0A0K0EWB4</accession>
<keyword evidence="1" id="KW-1185">Reference proteome</keyword>
<dbReference type="WBParaSite" id="SVE_0081400.1">
    <property type="protein sequence ID" value="SVE_0081400.1"/>
    <property type="gene ID" value="SVE_0081400"/>
</dbReference>
<dbReference type="AlphaFoldDB" id="A0A0K0EWB4"/>